<protein>
    <submittedName>
        <fullName evidence="2">Uncharacterized protein</fullName>
    </submittedName>
</protein>
<dbReference type="EMBL" id="LT629732">
    <property type="protein sequence ID" value="SDS77797.1"/>
    <property type="molecule type" value="Genomic_DNA"/>
</dbReference>
<evidence type="ECO:0000313" key="3">
    <source>
        <dbReference type="Proteomes" id="UP000198983"/>
    </source>
</evidence>
<proteinExistence type="predicted"/>
<gene>
    <name evidence="2" type="ORF">SAMN04489717_3837</name>
</gene>
<evidence type="ECO:0000313" key="2">
    <source>
        <dbReference type="EMBL" id="SDS77797.1"/>
    </source>
</evidence>
<evidence type="ECO:0000256" key="1">
    <source>
        <dbReference type="SAM" id="MobiDB-lite"/>
    </source>
</evidence>
<feature type="region of interest" description="Disordered" evidence="1">
    <location>
        <begin position="267"/>
        <end position="335"/>
    </location>
</feature>
<organism evidence="2 3">
    <name type="scientific">Actinopolymorpha singaporensis</name>
    <dbReference type="NCBI Taxonomy" id="117157"/>
    <lineage>
        <taxon>Bacteria</taxon>
        <taxon>Bacillati</taxon>
        <taxon>Actinomycetota</taxon>
        <taxon>Actinomycetes</taxon>
        <taxon>Propionibacteriales</taxon>
        <taxon>Actinopolymorphaceae</taxon>
        <taxon>Actinopolymorpha</taxon>
    </lineage>
</organism>
<keyword evidence="3" id="KW-1185">Reference proteome</keyword>
<name>A0A1H1UZ58_9ACTN</name>
<dbReference type="Proteomes" id="UP000198983">
    <property type="component" value="Chromosome I"/>
</dbReference>
<feature type="compositionally biased region" description="Basic and acidic residues" evidence="1">
    <location>
        <begin position="274"/>
        <end position="287"/>
    </location>
</feature>
<dbReference type="AlphaFoldDB" id="A0A1H1UZ58"/>
<feature type="compositionally biased region" description="Basic and acidic residues" evidence="1">
    <location>
        <begin position="310"/>
        <end position="321"/>
    </location>
</feature>
<sequence>MVTVTVDRMRTRYIGDAVRFDGHLRRMLDEELAPALRAVSLPDGHVCLRRLSVPVRLGPSGAARSWADQIAAALARALHAGDDVVIFPRTLDALTDVLVSIGRGDTGRAWAWRQLGLLSADPHHPDAAATALLRRPDLACAALAAAAPHAPLPLTVTGWAALAQAVADLVAWPAADDGPPPEVVAEAVLDAPVARRRPARIAELPPDELRAVAQLLLLCAAPSLSRSGRMIAAVTDLLRRPHATRPGYAPAPGEAETAARSAGMIDAGCVAPDPDVRDRAVPDRAVPDVDMPEEDVPERAVPARAAGPDGRSEPGPRDRTTVRTSGTRAASAPEATPSHAAGVLFLIACTGVPELRPGSCPPLAPDARNAARLGPLADRPLSMVVGWLAAHLGDVDTDDPAVHVLAGQPQQAPDQPVPTEDAALADLAEDVRTWLRNLLRLEPADDLRWLWQRPARIVAEPGWVEVTYSLEDVDTRVRAAGLDLDPGFVWWLGAAVRYHYE</sequence>
<accession>A0A1H1UZ58</accession>
<dbReference type="RefSeq" id="WP_172804993.1">
    <property type="nucleotide sequence ID" value="NZ_LT629732.1"/>
</dbReference>
<reference evidence="2 3" key="1">
    <citation type="submission" date="2016-10" db="EMBL/GenBank/DDBJ databases">
        <authorList>
            <person name="de Groot N.N."/>
        </authorList>
    </citation>
    <scope>NUCLEOTIDE SEQUENCE [LARGE SCALE GENOMIC DNA]</scope>
    <source>
        <strain evidence="2 3">DSM 22024</strain>
    </source>
</reference>
<dbReference type="STRING" id="117157.SAMN04489717_3837"/>